<comment type="caution">
    <text evidence="2">The sequence shown here is derived from an EMBL/GenBank/DDBJ whole genome shotgun (WGS) entry which is preliminary data.</text>
</comment>
<reference evidence="3" key="1">
    <citation type="journal article" date="2019" name="Int. J. Syst. Evol. Microbiol.">
        <title>The Global Catalogue of Microorganisms (GCM) 10K type strain sequencing project: providing services to taxonomists for standard genome sequencing and annotation.</title>
        <authorList>
            <consortium name="The Broad Institute Genomics Platform"/>
            <consortium name="The Broad Institute Genome Sequencing Center for Infectious Disease"/>
            <person name="Wu L."/>
            <person name="Ma J."/>
        </authorList>
    </citation>
    <scope>NUCLEOTIDE SEQUENCE [LARGE SCALE GENOMIC DNA]</scope>
    <source>
        <strain evidence="3">CECT 7398</strain>
    </source>
</reference>
<protein>
    <submittedName>
        <fullName evidence="2">Uncharacterized protein</fullName>
    </submittedName>
</protein>
<evidence type="ECO:0000313" key="2">
    <source>
        <dbReference type="EMBL" id="MDN3610584.1"/>
    </source>
</evidence>
<dbReference type="EMBL" id="JAUFQC010000001">
    <property type="protein sequence ID" value="MDN3610584.1"/>
    <property type="molecule type" value="Genomic_DNA"/>
</dbReference>
<name>A0ABT8BV59_9VIBR</name>
<keyword evidence="1" id="KW-0732">Signal</keyword>
<dbReference type="RefSeq" id="WP_083949283.1">
    <property type="nucleotide sequence ID" value="NZ_JAUFQC010000001.1"/>
</dbReference>
<evidence type="ECO:0000256" key="1">
    <source>
        <dbReference type="SAM" id="SignalP"/>
    </source>
</evidence>
<feature type="chain" id="PRO_5047059154" evidence="1">
    <location>
        <begin position="21"/>
        <end position="142"/>
    </location>
</feature>
<evidence type="ECO:0000313" key="3">
    <source>
        <dbReference type="Proteomes" id="UP001238540"/>
    </source>
</evidence>
<sequence length="142" mass="16925">MKYIGFCLLLLVGCSLQLVAPYDPPTATQINLIEKKIDYMYRKAEQLPPDKRQYQRFAKDYIEVDVEIRALLRRQQRRPNNTETIKQVDILSTLWEQDKMMHYKKNALSNFMINRRTVQYQRMFTALVNGENAKKQRGSLYD</sequence>
<dbReference type="Proteomes" id="UP001238540">
    <property type="component" value="Unassembled WGS sequence"/>
</dbReference>
<accession>A0ABT8BV59</accession>
<gene>
    <name evidence="2" type="ORF">QWZ16_12805</name>
</gene>
<proteinExistence type="predicted"/>
<feature type="signal peptide" evidence="1">
    <location>
        <begin position="1"/>
        <end position="20"/>
    </location>
</feature>
<keyword evidence="3" id="KW-1185">Reference proteome</keyword>
<organism evidence="2 3">
    <name type="scientific">Vibrio ostreicida</name>
    <dbReference type="NCBI Taxonomy" id="526588"/>
    <lineage>
        <taxon>Bacteria</taxon>
        <taxon>Pseudomonadati</taxon>
        <taxon>Pseudomonadota</taxon>
        <taxon>Gammaproteobacteria</taxon>
        <taxon>Vibrionales</taxon>
        <taxon>Vibrionaceae</taxon>
        <taxon>Vibrio</taxon>
    </lineage>
</organism>